<dbReference type="PANTHER" id="PTHR43540:SF3">
    <property type="entry name" value="ENTEROBACTIN SYNTHASE COMPONENT B"/>
    <property type="match status" value="1"/>
</dbReference>
<keyword evidence="4" id="KW-1185">Reference proteome</keyword>
<protein>
    <submittedName>
        <fullName evidence="3">Isochorismatase family protein</fullName>
    </submittedName>
</protein>
<dbReference type="GO" id="GO:0008908">
    <property type="term" value="F:isochorismatase activity"/>
    <property type="evidence" value="ECO:0007669"/>
    <property type="project" value="InterPro"/>
</dbReference>
<dbReference type="InterPro" id="IPR050272">
    <property type="entry name" value="Isochorismatase-like_hydrls"/>
</dbReference>
<dbReference type="InterPro" id="IPR000868">
    <property type="entry name" value="Isochorismatase-like_dom"/>
</dbReference>
<dbReference type="PRINTS" id="PR01398">
    <property type="entry name" value="ISCHRISMTASE"/>
</dbReference>
<dbReference type="InterPro" id="IPR016291">
    <property type="entry name" value="Isochorismatase"/>
</dbReference>
<accession>A0AAU0Q0B1</accession>
<gene>
    <name evidence="3" type="ORF">Q0N40_09335</name>
</gene>
<dbReference type="Gene3D" id="3.40.50.850">
    <property type="entry name" value="Isochorismatase-like"/>
    <property type="match status" value="1"/>
</dbReference>
<dbReference type="KEGG" id="cpsk:Q0N40_09335"/>
<dbReference type="SUPFAM" id="SSF52499">
    <property type="entry name" value="Isochorismatase-like hydrolases"/>
    <property type="match status" value="1"/>
</dbReference>
<dbReference type="Proteomes" id="UP001174314">
    <property type="component" value="Chromosome"/>
</dbReference>
<reference evidence="3 4" key="1">
    <citation type="submission" date="2023-10" db="EMBL/GenBank/DDBJ databases">
        <title>complete genome sequence of Corynebacterium pseudokroppenstedtii P15-C1.</title>
        <authorList>
            <person name="Bruggemann H."/>
            <person name="Poehlein A."/>
        </authorList>
    </citation>
    <scope>NUCLEOTIDE SEQUENCE [LARGE SCALE GENOMIC DNA]</scope>
    <source>
        <strain evidence="3 4">P15_C1</strain>
    </source>
</reference>
<name>A0AAU0Q0B1_9CORY</name>
<proteinExistence type="predicted"/>
<dbReference type="RefSeq" id="WP_204087550.1">
    <property type="nucleotide sequence ID" value="NZ_CP137757.1"/>
</dbReference>
<dbReference type="Pfam" id="PF00857">
    <property type="entry name" value="Isochorismatase"/>
    <property type="match status" value="1"/>
</dbReference>
<dbReference type="InterPro" id="IPR036380">
    <property type="entry name" value="Isochorismatase-like_sf"/>
</dbReference>
<evidence type="ECO:0000259" key="2">
    <source>
        <dbReference type="Pfam" id="PF00857"/>
    </source>
</evidence>
<organism evidence="3 4">
    <name type="scientific">Corynebacterium pseudokroppenstedtii</name>
    <dbReference type="NCBI Taxonomy" id="2804917"/>
    <lineage>
        <taxon>Bacteria</taxon>
        <taxon>Bacillati</taxon>
        <taxon>Actinomycetota</taxon>
        <taxon>Actinomycetes</taxon>
        <taxon>Mycobacteriales</taxon>
        <taxon>Corynebacteriaceae</taxon>
        <taxon>Corynebacterium</taxon>
    </lineage>
</organism>
<dbReference type="EMBL" id="CP137757">
    <property type="protein sequence ID" value="WPF24720.1"/>
    <property type="molecule type" value="Genomic_DNA"/>
</dbReference>
<dbReference type="PANTHER" id="PTHR43540">
    <property type="entry name" value="PEROXYUREIDOACRYLATE/UREIDOACRYLATE AMIDOHYDROLASE-RELATED"/>
    <property type="match status" value="1"/>
</dbReference>
<dbReference type="AlphaFoldDB" id="A0AAU0Q0B1"/>
<evidence type="ECO:0000313" key="4">
    <source>
        <dbReference type="Proteomes" id="UP001174314"/>
    </source>
</evidence>
<keyword evidence="1" id="KW-0378">Hydrolase</keyword>
<evidence type="ECO:0000313" key="3">
    <source>
        <dbReference type="EMBL" id="WPF24720.1"/>
    </source>
</evidence>
<sequence>MTIPSIAPYTIPTLTVKPAVNWPLYTDRAALLVHDMQNYFISAYTPTDEPASTMVANIKQLITRADKANIPVFYTAQPPEQKEYRRGLLRELWGQGIQTDAEADIIPELTPQKQHHVITKWRYSAFARTDLRESLAFAKRDQLIITGVYGHMGCGVSAVDAFMNDIQPFLVRDAIADFTRDDHTTTINWVARRCGRVIDTDEVVNAMEGSGPGTGVA</sequence>
<evidence type="ECO:0000256" key="1">
    <source>
        <dbReference type="ARBA" id="ARBA00022801"/>
    </source>
</evidence>
<feature type="domain" description="Isochorismatase-like" evidence="2">
    <location>
        <begin position="29"/>
        <end position="202"/>
    </location>
</feature>